<dbReference type="InterPro" id="IPR017871">
    <property type="entry name" value="ABC_transporter-like_CS"/>
</dbReference>
<dbReference type="AlphaFoldDB" id="A0A9D7K329"/>
<dbReference type="Gene3D" id="1.20.1560.10">
    <property type="entry name" value="ABC transporter type 1, transmembrane domain"/>
    <property type="match status" value="1"/>
</dbReference>
<evidence type="ECO:0000256" key="1">
    <source>
        <dbReference type="ARBA" id="ARBA00004651"/>
    </source>
</evidence>
<reference evidence="13" key="1">
    <citation type="submission" date="2020-10" db="EMBL/GenBank/DDBJ databases">
        <title>Connecting structure to function with the recovery of over 1000 high-quality activated sludge metagenome-assembled genomes encoding full-length rRNA genes using long-read sequencing.</title>
        <authorList>
            <person name="Singleton C.M."/>
            <person name="Petriglieri F."/>
            <person name="Kristensen J.M."/>
            <person name="Kirkegaard R.H."/>
            <person name="Michaelsen T.Y."/>
            <person name="Andersen M.H."/>
            <person name="Karst S.M."/>
            <person name="Dueholm M.S."/>
            <person name="Nielsen P.H."/>
            <person name="Albertsen M."/>
        </authorList>
    </citation>
    <scope>NUCLEOTIDE SEQUENCE</scope>
    <source>
        <strain evidence="13">Hirt_18-Q3-R61-65_BATAC.395</strain>
    </source>
</reference>
<dbReference type="PROSITE" id="PS50893">
    <property type="entry name" value="ABC_TRANSPORTER_2"/>
    <property type="match status" value="1"/>
</dbReference>
<evidence type="ECO:0000256" key="10">
    <source>
        <dbReference type="SAM" id="Phobius"/>
    </source>
</evidence>
<dbReference type="Gene3D" id="3.40.50.300">
    <property type="entry name" value="P-loop containing nucleotide triphosphate hydrolases"/>
    <property type="match status" value="1"/>
</dbReference>
<dbReference type="FunFam" id="3.40.50.300:FF:001444">
    <property type="entry name" value="ABC transporter ATP-binding protein"/>
    <property type="match status" value="1"/>
</dbReference>
<evidence type="ECO:0000256" key="3">
    <source>
        <dbReference type="ARBA" id="ARBA00022475"/>
    </source>
</evidence>
<feature type="region of interest" description="Disordered" evidence="9">
    <location>
        <begin position="549"/>
        <end position="569"/>
    </location>
</feature>
<dbReference type="SUPFAM" id="SSF52540">
    <property type="entry name" value="P-loop containing nucleoside triphosphate hydrolases"/>
    <property type="match status" value="1"/>
</dbReference>
<evidence type="ECO:0000256" key="4">
    <source>
        <dbReference type="ARBA" id="ARBA00022692"/>
    </source>
</evidence>
<dbReference type="GO" id="GO:0030253">
    <property type="term" value="P:protein secretion by the type I secretion system"/>
    <property type="evidence" value="ECO:0007669"/>
    <property type="project" value="InterPro"/>
</dbReference>
<protein>
    <submittedName>
        <fullName evidence="13">Type I secretion system permease/ATPase</fullName>
    </submittedName>
</protein>
<keyword evidence="4 10" id="KW-0812">Transmembrane</keyword>
<dbReference type="GO" id="GO:0034040">
    <property type="term" value="F:ATPase-coupled lipid transmembrane transporter activity"/>
    <property type="evidence" value="ECO:0007669"/>
    <property type="project" value="TreeGrafter"/>
</dbReference>
<feature type="transmembrane region" description="Helical" evidence="10">
    <location>
        <begin position="12"/>
        <end position="37"/>
    </location>
</feature>
<feature type="domain" description="ABC transmembrane type-1" evidence="12">
    <location>
        <begin position="15"/>
        <end position="290"/>
    </location>
</feature>
<evidence type="ECO:0000259" key="12">
    <source>
        <dbReference type="PROSITE" id="PS50929"/>
    </source>
</evidence>
<evidence type="ECO:0000259" key="11">
    <source>
        <dbReference type="PROSITE" id="PS50893"/>
    </source>
</evidence>
<dbReference type="CDD" id="cd03246">
    <property type="entry name" value="ABCC_Protease_Secretion"/>
    <property type="match status" value="1"/>
</dbReference>
<keyword evidence="6" id="KW-0067">ATP-binding</keyword>
<evidence type="ECO:0000256" key="9">
    <source>
        <dbReference type="SAM" id="MobiDB-lite"/>
    </source>
</evidence>
<dbReference type="InterPro" id="IPR039421">
    <property type="entry name" value="Type_1_exporter"/>
</dbReference>
<dbReference type="InterPro" id="IPR003439">
    <property type="entry name" value="ABC_transporter-like_ATP-bd"/>
</dbReference>
<dbReference type="GO" id="GO:0140359">
    <property type="term" value="F:ABC-type transporter activity"/>
    <property type="evidence" value="ECO:0007669"/>
    <property type="project" value="InterPro"/>
</dbReference>
<evidence type="ECO:0000256" key="8">
    <source>
        <dbReference type="ARBA" id="ARBA00023136"/>
    </source>
</evidence>
<dbReference type="InterPro" id="IPR011527">
    <property type="entry name" value="ABC1_TM_dom"/>
</dbReference>
<dbReference type="Proteomes" id="UP000886689">
    <property type="component" value="Unassembled WGS sequence"/>
</dbReference>
<gene>
    <name evidence="13" type="ORF">IPL58_06535</name>
</gene>
<evidence type="ECO:0000256" key="7">
    <source>
        <dbReference type="ARBA" id="ARBA00022989"/>
    </source>
</evidence>
<dbReference type="PROSITE" id="PS50929">
    <property type="entry name" value="ABC_TM1F"/>
    <property type="match status" value="1"/>
</dbReference>
<keyword evidence="3" id="KW-1003">Cell membrane</keyword>
<dbReference type="GO" id="GO:0016887">
    <property type="term" value="F:ATP hydrolysis activity"/>
    <property type="evidence" value="ECO:0007669"/>
    <property type="project" value="InterPro"/>
</dbReference>
<dbReference type="NCBIfam" id="TIGR01842">
    <property type="entry name" value="type_I_sec_PrtD"/>
    <property type="match status" value="1"/>
</dbReference>
<dbReference type="EMBL" id="JADJUC010000005">
    <property type="protein sequence ID" value="MBK8523792.1"/>
    <property type="molecule type" value="Genomic_DNA"/>
</dbReference>
<keyword evidence="7 10" id="KW-1133">Transmembrane helix</keyword>
<dbReference type="PANTHER" id="PTHR24221:SF248">
    <property type="entry name" value="ABC TRANSPORTER TRANSMEMBRANE REGION"/>
    <property type="match status" value="1"/>
</dbReference>
<dbReference type="PANTHER" id="PTHR24221">
    <property type="entry name" value="ATP-BINDING CASSETTE SUB-FAMILY B"/>
    <property type="match status" value="1"/>
</dbReference>
<dbReference type="InterPro" id="IPR010128">
    <property type="entry name" value="ATPase_T1SS_PrtD-like"/>
</dbReference>
<comment type="subcellular location">
    <subcellularLocation>
        <location evidence="1">Cell membrane</location>
        <topology evidence="1">Multi-pass membrane protein</topology>
    </subcellularLocation>
</comment>
<dbReference type="Pfam" id="PF00664">
    <property type="entry name" value="ABC_membrane"/>
    <property type="match status" value="1"/>
</dbReference>
<dbReference type="GO" id="GO:0030256">
    <property type="term" value="C:type I protein secretion system complex"/>
    <property type="evidence" value="ECO:0007669"/>
    <property type="project" value="InterPro"/>
</dbReference>
<proteinExistence type="predicted"/>
<name>A0A9D7K329_9PROT</name>
<evidence type="ECO:0000313" key="14">
    <source>
        <dbReference type="Proteomes" id="UP000886689"/>
    </source>
</evidence>
<feature type="domain" description="ABC transporter" evidence="11">
    <location>
        <begin position="321"/>
        <end position="556"/>
    </location>
</feature>
<dbReference type="Pfam" id="PF00005">
    <property type="entry name" value="ABC_tran"/>
    <property type="match status" value="1"/>
</dbReference>
<dbReference type="PROSITE" id="PS00211">
    <property type="entry name" value="ABC_TRANSPORTER_1"/>
    <property type="match status" value="1"/>
</dbReference>
<keyword evidence="5" id="KW-0547">Nucleotide-binding</keyword>
<dbReference type="GO" id="GO:0005886">
    <property type="term" value="C:plasma membrane"/>
    <property type="evidence" value="ECO:0007669"/>
    <property type="project" value="UniProtKB-SubCell"/>
</dbReference>
<dbReference type="InterPro" id="IPR003593">
    <property type="entry name" value="AAA+_ATPase"/>
</dbReference>
<dbReference type="SUPFAM" id="SSF90123">
    <property type="entry name" value="ABC transporter transmembrane region"/>
    <property type="match status" value="1"/>
</dbReference>
<accession>A0A9D7K329</accession>
<feature type="transmembrane region" description="Helical" evidence="10">
    <location>
        <begin position="49"/>
        <end position="66"/>
    </location>
</feature>
<evidence type="ECO:0000256" key="2">
    <source>
        <dbReference type="ARBA" id="ARBA00022448"/>
    </source>
</evidence>
<keyword evidence="2" id="KW-0813">Transport</keyword>
<keyword evidence="8 10" id="KW-0472">Membrane</keyword>
<evidence type="ECO:0000256" key="6">
    <source>
        <dbReference type="ARBA" id="ARBA00022840"/>
    </source>
</evidence>
<dbReference type="SMART" id="SM00382">
    <property type="entry name" value="AAA"/>
    <property type="match status" value="1"/>
</dbReference>
<dbReference type="InterPro" id="IPR036640">
    <property type="entry name" value="ABC1_TM_sf"/>
</dbReference>
<evidence type="ECO:0000313" key="13">
    <source>
        <dbReference type="EMBL" id="MBK8523792.1"/>
    </source>
</evidence>
<organism evidence="13 14">
    <name type="scientific">Candidatus Proximibacter danicus</name>
    <dbReference type="NCBI Taxonomy" id="2954365"/>
    <lineage>
        <taxon>Bacteria</taxon>
        <taxon>Pseudomonadati</taxon>
        <taxon>Pseudomonadota</taxon>
        <taxon>Betaproteobacteria</taxon>
        <taxon>Candidatus Proximibacter</taxon>
    </lineage>
</organism>
<evidence type="ECO:0000256" key="5">
    <source>
        <dbReference type="ARBA" id="ARBA00022741"/>
    </source>
</evidence>
<feature type="transmembrane region" description="Helical" evidence="10">
    <location>
        <begin position="135"/>
        <end position="164"/>
    </location>
</feature>
<dbReference type="GO" id="GO:0005524">
    <property type="term" value="F:ATP binding"/>
    <property type="evidence" value="ECO:0007669"/>
    <property type="project" value="UniProtKB-KW"/>
</dbReference>
<dbReference type="InterPro" id="IPR027417">
    <property type="entry name" value="P-loop_NTPase"/>
</dbReference>
<sequence length="569" mass="60900">MQRLFMHFRPFFVYAGLFSFCINLLLLVPSLYMLQVFDRVISSRSHETLVMLTLATGGALAIMAVLDALRGRLLSAAGVAMDAMLGPRVLDGLLTDAARAGGTEHVNGLRDVATLRGFFTGNGIFALFDAPWLPFYVAITFFFHPLLGAIALAGAIALVILVVLNERLSHEGLAQLADGTRQSTRYIDASLRNAEVVSAMGMLPALTRRWVTLNAEVEQHQLASSRLAANMNGVTKFIRQIIQTIMLCAGAYLVIDQNVSGGVMMAATIILGRALAPVEMLIGGWRGLVDARGAWERLDALLQKRKGREHNTALPKPTGQIAAERLVFAVPGAEKAIIKGISFELAAGESMGLIGPSASGKSTLVRLLLGVWPPHSGIVRLDGADISSWPRSRLGRHLGYLPQDVELFSGTVAENIARLGEPEPQAVIAAAQRANAHEMILRLPQGYDTQIGEGGAALSGGQRQRIGLARALYGKPRIVVLDEPNANLDGEGEAALTQAMAGLRQAGITLIVVSHRPSLLAGMDKLLVIRDGTLELFGPRSEVLSRLTRGAVPPPSSMPQPEANRRVGA</sequence>
<comment type="caution">
    <text evidence="13">The sequence shown here is derived from an EMBL/GenBank/DDBJ whole genome shotgun (WGS) entry which is preliminary data.</text>
</comment>